<evidence type="ECO:0000313" key="2">
    <source>
        <dbReference type="EMBL" id="MED6205959.1"/>
    </source>
</evidence>
<evidence type="ECO:0000256" key="1">
    <source>
        <dbReference type="SAM" id="MobiDB-lite"/>
    </source>
</evidence>
<proteinExistence type="predicted"/>
<accession>A0ABU6Y7J3</accession>
<comment type="caution">
    <text evidence="2">The sequence shown here is derived from an EMBL/GenBank/DDBJ whole genome shotgun (WGS) entry which is preliminary data.</text>
</comment>
<keyword evidence="3" id="KW-1185">Reference proteome</keyword>
<reference evidence="2 3" key="1">
    <citation type="journal article" date="2023" name="Plants (Basel)">
        <title>Bridging the Gap: Combining Genomics and Transcriptomics Approaches to Understand Stylosanthes scabra, an Orphan Legume from the Brazilian Caatinga.</title>
        <authorList>
            <person name="Ferreira-Neto J.R.C."/>
            <person name="da Silva M.D."/>
            <person name="Binneck E."/>
            <person name="de Melo N.F."/>
            <person name="da Silva R.H."/>
            <person name="de Melo A.L.T.M."/>
            <person name="Pandolfi V."/>
            <person name="Bustamante F.O."/>
            <person name="Brasileiro-Vidal A.C."/>
            <person name="Benko-Iseppon A.M."/>
        </authorList>
    </citation>
    <scope>NUCLEOTIDE SEQUENCE [LARGE SCALE GENOMIC DNA]</scope>
    <source>
        <tissue evidence="2">Leaves</tissue>
    </source>
</reference>
<protein>
    <submittedName>
        <fullName evidence="2">Uncharacterized protein</fullName>
    </submittedName>
</protein>
<dbReference type="EMBL" id="JASCZI010241732">
    <property type="protein sequence ID" value="MED6205959.1"/>
    <property type="molecule type" value="Genomic_DNA"/>
</dbReference>
<organism evidence="2 3">
    <name type="scientific">Stylosanthes scabra</name>
    <dbReference type="NCBI Taxonomy" id="79078"/>
    <lineage>
        <taxon>Eukaryota</taxon>
        <taxon>Viridiplantae</taxon>
        <taxon>Streptophyta</taxon>
        <taxon>Embryophyta</taxon>
        <taxon>Tracheophyta</taxon>
        <taxon>Spermatophyta</taxon>
        <taxon>Magnoliopsida</taxon>
        <taxon>eudicotyledons</taxon>
        <taxon>Gunneridae</taxon>
        <taxon>Pentapetalae</taxon>
        <taxon>rosids</taxon>
        <taxon>fabids</taxon>
        <taxon>Fabales</taxon>
        <taxon>Fabaceae</taxon>
        <taxon>Papilionoideae</taxon>
        <taxon>50 kb inversion clade</taxon>
        <taxon>dalbergioids sensu lato</taxon>
        <taxon>Dalbergieae</taxon>
        <taxon>Pterocarpus clade</taxon>
        <taxon>Stylosanthes</taxon>
    </lineage>
</organism>
<gene>
    <name evidence="2" type="ORF">PIB30_022563</name>
</gene>
<dbReference type="PANTHER" id="PTHR31973:SF187">
    <property type="entry name" value="MUTATOR TRANSPOSASE MUDRA PROTEIN"/>
    <property type="match status" value="1"/>
</dbReference>
<feature type="region of interest" description="Disordered" evidence="1">
    <location>
        <begin position="53"/>
        <end position="73"/>
    </location>
</feature>
<dbReference type="Proteomes" id="UP001341840">
    <property type="component" value="Unassembled WGS sequence"/>
</dbReference>
<name>A0ABU6Y7J3_9FABA</name>
<evidence type="ECO:0000313" key="3">
    <source>
        <dbReference type="Proteomes" id="UP001341840"/>
    </source>
</evidence>
<dbReference type="PANTHER" id="PTHR31973">
    <property type="entry name" value="POLYPROTEIN, PUTATIVE-RELATED"/>
    <property type="match status" value="1"/>
</dbReference>
<sequence length="205" mass="23094">MRTLSLLVMAQTMRSLGIKCLDEEENVLPKHHGQATSTVNKGKDVVVAGFRDEDDGYDSEELPDLPSSDEEGDVPLKKYPLHKDLKNMSEYKWEVGTLYLSRDQFKDCVISVAVHSGRGLSFKKCDDRRVKAFMRRIAEDPNVKLATLVKKAHTKWNVDLTLSKAARVKQHALAEINGTFREQYKRLYDCGAELLKANPGSSVVI</sequence>